<evidence type="ECO:0000313" key="25">
    <source>
        <dbReference type="EMBL" id="RRN48189.1"/>
    </source>
</evidence>
<dbReference type="InterPro" id="IPR006122">
    <property type="entry name" value="HMA_Cu_ion-bd"/>
</dbReference>
<name>A0A426FZM2_STRSU</name>
<dbReference type="GO" id="GO:0005524">
    <property type="term" value="F:ATP binding"/>
    <property type="evidence" value="ECO:0007669"/>
    <property type="project" value="UniProtKB-UniRule"/>
</dbReference>
<feature type="transmembrane region" description="Helical" evidence="23">
    <location>
        <begin position="446"/>
        <end position="469"/>
    </location>
</feature>
<dbReference type="InterPro" id="IPR006121">
    <property type="entry name" value="HMA_dom"/>
</dbReference>
<dbReference type="SFLD" id="SFLDF00027">
    <property type="entry name" value="p-type_atpase"/>
    <property type="match status" value="1"/>
</dbReference>
<dbReference type="Proteomes" id="UP000281324">
    <property type="component" value="Unassembled WGS sequence"/>
</dbReference>
<keyword evidence="11 23" id="KW-0547">Nucleotide-binding</keyword>
<dbReference type="PANTHER" id="PTHR43520">
    <property type="entry name" value="ATP7, ISOFORM B"/>
    <property type="match status" value="1"/>
</dbReference>
<evidence type="ECO:0000256" key="14">
    <source>
        <dbReference type="ARBA" id="ARBA00022842"/>
    </source>
</evidence>
<feature type="domain" description="HMA" evidence="24">
    <location>
        <begin position="72"/>
        <end position="138"/>
    </location>
</feature>
<dbReference type="InterPro" id="IPR008250">
    <property type="entry name" value="ATPase_P-typ_transduc_dom_A_sf"/>
</dbReference>
<feature type="transmembrane region" description="Helical" evidence="23">
    <location>
        <begin position="194"/>
        <end position="212"/>
    </location>
</feature>
<evidence type="ECO:0000256" key="19">
    <source>
        <dbReference type="ARBA" id="ARBA00023136"/>
    </source>
</evidence>
<evidence type="ECO:0000256" key="6">
    <source>
        <dbReference type="ARBA" id="ARBA00022475"/>
    </source>
</evidence>
<keyword evidence="5" id="KW-0813">Transport</keyword>
<dbReference type="RefSeq" id="WP_125071302.1">
    <property type="nucleotide sequence ID" value="NZ_RRZQ01000028.1"/>
</dbReference>
<dbReference type="AlphaFoldDB" id="A0A426FZM2"/>
<evidence type="ECO:0000256" key="1">
    <source>
        <dbReference type="ARBA" id="ARBA00004651"/>
    </source>
</evidence>
<dbReference type="InterPro" id="IPR044492">
    <property type="entry name" value="P_typ_ATPase_HD_dom"/>
</dbReference>
<dbReference type="NCBIfam" id="TIGR00003">
    <property type="entry name" value="copper ion binding protein"/>
    <property type="match status" value="2"/>
</dbReference>
<dbReference type="InterPro" id="IPR059000">
    <property type="entry name" value="ATPase_P-type_domA"/>
</dbReference>
<keyword evidence="12" id="KW-0187">Copper transport</keyword>
<dbReference type="Pfam" id="PF00702">
    <property type="entry name" value="Hydrolase"/>
    <property type="match status" value="1"/>
</dbReference>
<dbReference type="GO" id="GO:0005507">
    <property type="term" value="F:copper ion binding"/>
    <property type="evidence" value="ECO:0007669"/>
    <property type="project" value="InterPro"/>
</dbReference>
<dbReference type="NCBIfam" id="TIGR01511">
    <property type="entry name" value="ATPase-IB1_Cu"/>
    <property type="match status" value="1"/>
</dbReference>
<keyword evidence="15" id="KW-1278">Translocase</keyword>
<dbReference type="InterPro" id="IPR023214">
    <property type="entry name" value="HAD_sf"/>
</dbReference>
<comment type="caution">
    <text evidence="25">The sequence shown here is derived from an EMBL/GenBank/DDBJ whole genome shotgun (WGS) entry which is preliminary data.</text>
</comment>
<keyword evidence="18" id="KW-0406">Ion transport</keyword>
<evidence type="ECO:0000259" key="24">
    <source>
        <dbReference type="PROSITE" id="PS50846"/>
    </source>
</evidence>
<dbReference type="Pfam" id="PF00122">
    <property type="entry name" value="E1-E2_ATPase"/>
    <property type="match status" value="1"/>
</dbReference>
<dbReference type="CDD" id="cd02094">
    <property type="entry name" value="P-type_ATPase_Cu-like"/>
    <property type="match status" value="1"/>
</dbReference>
<sequence length="837" mass="89937">MKQASYPIQGMTCASCALTVEKAVGKLAGMEEVSVNLATEKLSVRYDEKLLGLEDIRQAVEKAGYQLVDNLVTESYDISGITCASCALTVEKALGKLEGVEEVTVNLATEKATIRYSRHRQNPASLERAVEQAGYQLIRPEEMEETVDKGPSKEEKLWHRFVWSAAFTLPLLYIAMGPMLPWGGLPLPALLHQPLVYAISQVILLIPILYIGRSFFQKGFKTLLQGHPNMDSLIAVGTGAALVQGLLMIAFLLMGKEVAMHGHHPELYFESAAVILTLITLGKYFEARAKGQTSEAIKKLMDLAPKTAQVLRNGQEIQVPIEEVVVGDQVIVRPGQQIPVDGQVLEGQTRVDESMLTGESLPVKKALGDNVFGGTLNQQGAITMQATKVGRDTTLSQIIHLVEEAQGSKAPIAKLADQVSAVFVPVVMGLALLSGLAWYFLGQESWIFSLSIIIAVLVIACPCALGLATPTAIMVGTGKGAENGLLFKSGQAIETLQGVNTIVFDKTGTITEGKPQVTDIHLLSTKNREQVLQLAASSEQFSEHPLAQALLQAAQTEKIDLLPASDFQALSGRGLSVTIAEQTIYLGNERLMREQGIDVSKGRVVAETFAHQAKTPVFLASQQELLAVIAIADKVKETSRQAVQVLQTMGLEVVMLTGDNEKTAKAIAKEVGIEQVVSQVLPDDKANQVKFLQEQGKTVAMVGDGINDAPALAQAHVGLAIGSGTDIAIESADIVLMHSDILDVVKAVKLSQATMRTIKQNLFWAFAYNVIGIPVAMGLLHIFGGPLLNPMFAGAAMALSSVSVVLNALRLKRVKIGSGKELDRTKKSSSSHPRTVD</sequence>
<accession>A0A426FZM2</accession>
<evidence type="ECO:0000256" key="8">
    <source>
        <dbReference type="ARBA" id="ARBA00022692"/>
    </source>
</evidence>
<feature type="transmembrane region" description="Helical" evidence="23">
    <location>
        <begin position="267"/>
        <end position="285"/>
    </location>
</feature>
<feature type="domain" description="HMA" evidence="24">
    <location>
        <begin position="2"/>
        <end position="68"/>
    </location>
</feature>
<dbReference type="PRINTS" id="PR00119">
    <property type="entry name" value="CATATPASE"/>
</dbReference>
<evidence type="ECO:0000256" key="2">
    <source>
        <dbReference type="ARBA" id="ARBA00006024"/>
    </source>
</evidence>
<gene>
    <name evidence="25" type="ORF">EI219_11480</name>
</gene>
<dbReference type="GO" id="GO:0140581">
    <property type="term" value="F:P-type monovalent copper transporter activity"/>
    <property type="evidence" value="ECO:0007669"/>
    <property type="project" value="UniProtKB-EC"/>
</dbReference>
<evidence type="ECO:0000313" key="26">
    <source>
        <dbReference type="Proteomes" id="UP000281324"/>
    </source>
</evidence>
<dbReference type="SFLD" id="SFLDS00003">
    <property type="entry name" value="Haloacid_Dehalogenase"/>
    <property type="match status" value="1"/>
</dbReference>
<dbReference type="GO" id="GO:0005886">
    <property type="term" value="C:plasma membrane"/>
    <property type="evidence" value="ECO:0007669"/>
    <property type="project" value="UniProtKB-SubCell"/>
</dbReference>
<dbReference type="PROSITE" id="PS00154">
    <property type="entry name" value="ATPASE_E1_E2"/>
    <property type="match status" value="1"/>
</dbReference>
<dbReference type="CDD" id="cd00371">
    <property type="entry name" value="HMA"/>
    <property type="match status" value="2"/>
</dbReference>
<comment type="catalytic activity">
    <reaction evidence="22">
        <text>Cu(+)(in) + ATP + H2O = Cu(+)(out) + ADP + phosphate + H(+)</text>
        <dbReference type="Rhea" id="RHEA:25792"/>
        <dbReference type="ChEBI" id="CHEBI:15377"/>
        <dbReference type="ChEBI" id="CHEBI:15378"/>
        <dbReference type="ChEBI" id="CHEBI:30616"/>
        <dbReference type="ChEBI" id="CHEBI:43474"/>
        <dbReference type="ChEBI" id="CHEBI:49552"/>
        <dbReference type="ChEBI" id="CHEBI:456216"/>
        <dbReference type="EC" id="7.2.2.8"/>
    </reaction>
</comment>
<feature type="transmembrane region" description="Helical" evidence="23">
    <location>
        <begin position="161"/>
        <end position="182"/>
    </location>
</feature>
<dbReference type="FunFam" id="2.70.150.10:FF:000002">
    <property type="entry name" value="Copper-transporting ATPase 1, putative"/>
    <property type="match status" value="1"/>
</dbReference>
<dbReference type="SUPFAM" id="SSF55008">
    <property type="entry name" value="HMA, heavy metal-associated domain"/>
    <property type="match status" value="2"/>
</dbReference>
<dbReference type="PROSITE" id="PS01047">
    <property type="entry name" value="HMA_1"/>
    <property type="match status" value="2"/>
</dbReference>
<dbReference type="InterPro" id="IPR027256">
    <property type="entry name" value="P-typ_ATPase_IB"/>
</dbReference>
<keyword evidence="9 23" id="KW-0479">Metal-binding</keyword>
<evidence type="ECO:0000256" key="18">
    <source>
        <dbReference type="ARBA" id="ARBA00023065"/>
    </source>
</evidence>
<dbReference type="SUPFAM" id="SSF81665">
    <property type="entry name" value="Calcium ATPase, transmembrane domain M"/>
    <property type="match status" value="1"/>
</dbReference>
<evidence type="ECO:0000256" key="21">
    <source>
        <dbReference type="ARBA" id="ARBA00033239"/>
    </source>
</evidence>
<keyword evidence="16 23" id="KW-1133">Transmembrane helix</keyword>
<dbReference type="InterPro" id="IPR018303">
    <property type="entry name" value="ATPase_P-typ_P_site"/>
</dbReference>
<keyword evidence="14" id="KW-0460">Magnesium</keyword>
<feature type="transmembrane region" description="Helical" evidence="23">
    <location>
        <begin position="790"/>
        <end position="809"/>
    </location>
</feature>
<comment type="similarity">
    <text evidence="2 23">Belongs to the cation transport ATPase (P-type) (TC 3.A.3) family. Type IB subfamily.</text>
</comment>
<dbReference type="GO" id="GO:0055070">
    <property type="term" value="P:copper ion homeostasis"/>
    <property type="evidence" value="ECO:0007669"/>
    <property type="project" value="TreeGrafter"/>
</dbReference>
<keyword evidence="8 23" id="KW-0812">Transmembrane</keyword>
<evidence type="ECO:0000256" key="12">
    <source>
        <dbReference type="ARBA" id="ARBA00022796"/>
    </source>
</evidence>
<keyword evidence="17" id="KW-0186">Copper</keyword>
<dbReference type="PROSITE" id="PS50846">
    <property type="entry name" value="HMA_2"/>
    <property type="match status" value="2"/>
</dbReference>
<evidence type="ECO:0000256" key="22">
    <source>
        <dbReference type="ARBA" id="ARBA00049289"/>
    </source>
</evidence>
<evidence type="ECO:0000256" key="17">
    <source>
        <dbReference type="ARBA" id="ARBA00023008"/>
    </source>
</evidence>
<proteinExistence type="inferred from homology"/>
<dbReference type="GO" id="GO:0016887">
    <property type="term" value="F:ATP hydrolysis activity"/>
    <property type="evidence" value="ECO:0007669"/>
    <property type="project" value="InterPro"/>
</dbReference>
<dbReference type="GO" id="GO:0043682">
    <property type="term" value="F:P-type divalent copper transporter activity"/>
    <property type="evidence" value="ECO:0007669"/>
    <property type="project" value="TreeGrafter"/>
</dbReference>
<keyword evidence="10" id="KW-0677">Repeat</keyword>
<evidence type="ECO:0000256" key="4">
    <source>
        <dbReference type="ARBA" id="ARBA00015102"/>
    </source>
</evidence>
<evidence type="ECO:0000256" key="23">
    <source>
        <dbReference type="RuleBase" id="RU362081"/>
    </source>
</evidence>
<keyword evidence="7" id="KW-0597">Phosphoprotein</keyword>
<dbReference type="Gene3D" id="2.70.150.10">
    <property type="entry name" value="Calcium-transporting ATPase, cytoplasmic transduction domain A"/>
    <property type="match status" value="1"/>
</dbReference>
<dbReference type="Gene3D" id="3.40.1110.10">
    <property type="entry name" value="Calcium-transporting ATPase, cytoplasmic domain N"/>
    <property type="match status" value="1"/>
</dbReference>
<dbReference type="PRINTS" id="PR00943">
    <property type="entry name" value="CUATPASE"/>
</dbReference>
<dbReference type="Gene3D" id="3.40.50.1000">
    <property type="entry name" value="HAD superfamily/HAD-like"/>
    <property type="match status" value="1"/>
</dbReference>
<dbReference type="FunFam" id="3.30.70.100:FF:000005">
    <property type="entry name" value="Copper-exporting P-type ATPase A"/>
    <property type="match status" value="2"/>
</dbReference>
<feature type="transmembrane region" description="Helical" evidence="23">
    <location>
        <begin position="233"/>
        <end position="255"/>
    </location>
</feature>
<dbReference type="EMBL" id="RRZQ01000028">
    <property type="protein sequence ID" value="RRN48189.1"/>
    <property type="molecule type" value="Genomic_DNA"/>
</dbReference>
<dbReference type="InterPro" id="IPR023298">
    <property type="entry name" value="ATPase_P-typ_TM_dom_sf"/>
</dbReference>
<dbReference type="PRINTS" id="PR00942">
    <property type="entry name" value="CUATPASEI"/>
</dbReference>
<evidence type="ECO:0000256" key="10">
    <source>
        <dbReference type="ARBA" id="ARBA00022737"/>
    </source>
</evidence>
<protein>
    <recommendedName>
        <fullName evidence="4">Copper-exporting P-type ATPase</fullName>
        <ecNumber evidence="3">7.2.2.8</ecNumber>
    </recommendedName>
    <alternativeName>
        <fullName evidence="20">Copper-exporting P-type ATPase A</fullName>
    </alternativeName>
    <alternativeName>
        <fullName evidence="21">Cu(+)-exporting ATPase</fullName>
    </alternativeName>
</protein>
<dbReference type="InterPro" id="IPR023299">
    <property type="entry name" value="ATPase_P-typ_cyto_dom_N"/>
</dbReference>
<dbReference type="NCBIfam" id="TIGR01494">
    <property type="entry name" value="ATPase_P-type"/>
    <property type="match status" value="1"/>
</dbReference>
<evidence type="ECO:0000256" key="11">
    <source>
        <dbReference type="ARBA" id="ARBA00022741"/>
    </source>
</evidence>
<dbReference type="SUPFAM" id="SSF56784">
    <property type="entry name" value="HAD-like"/>
    <property type="match status" value="1"/>
</dbReference>
<evidence type="ECO:0000256" key="13">
    <source>
        <dbReference type="ARBA" id="ARBA00022840"/>
    </source>
</evidence>
<dbReference type="SUPFAM" id="SSF81653">
    <property type="entry name" value="Calcium ATPase, transduction domain A"/>
    <property type="match status" value="1"/>
</dbReference>
<dbReference type="EC" id="7.2.2.8" evidence="3"/>
<keyword evidence="6 23" id="KW-1003">Cell membrane</keyword>
<evidence type="ECO:0000256" key="7">
    <source>
        <dbReference type="ARBA" id="ARBA00022553"/>
    </source>
</evidence>
<feature type="transmembrane region" description="Helical" evidence="23">
    <location>
        <begin position="419"/>
        <end position="440"/>
    </location>
</feature>
<evidence type="ECO:0000256" key="20">
    <source>
        <dbReference type="ARBA" id="ARBA00029719"/>
    </source>
</evidence>
<evidence type="ECO:0000256" key="5">
    <source>
        <dbReference type="ARBA" id="ARBA00022448"/>
    </source>
</evidence>
<dbReference type="InterPro" id="IPR017969">
    <property type="entry name" value="Heavy-metal-associated_CS"/>
</dbReference>
<dbReference type="SFLD" id="SFLDG00002">
    <property type="entry name" value="C1.7:_P-type_atpase_like"/>
    <property type="match status" value="1"/>
</dbReference>
<reference evidence="25 26" key="1">
    <citation type="submission" date="2018-11" db="EMBL/GenBank/DDBJ databases">
        <title>Changes in penicillin susceptibility of Streptococcus suis isolates by amino acid alterations in the penicillin-binding protein.</title>
        <authorList>
            <person name="Niemann L."/>
            <person name="Eichhorn I."/>
        </authorList>
    </citation>
    <scope>NUCLEOTIDE SEQUENCE [LARGE SCALE GENOMIC DNA]</scope>
    <source>
        <strain evidence="25 26">IMT40201</strain>
    </source>
</reference>
<keyword evidence="13 23" id="KW-0067">ATP-binding</keyword>
<dbReference type="FunFam" id="3.40.50.1000:FF:000144">
    <property type="entry name" value="copper-transporting ATPase 1 isoform X2"/>
    <property type="match status" value="1"/>
</dbReference>
<dbReference type="PANTHER" id="PTHR43520:SF8">
    <property type="entry name" value="P-TYPE CU(+) TRANSPORTER"/>
    <property type="match status" value="1"/>
</dbReference>
<dbReference type="Pfam" id="PF00403">
    <property type="entry name" value="HMA"/>
    <property type="match status" value="2"/>
</dbReference>
<evidence type="ECO:0000256" key="15">
    <source>
        <dbReference type="ARBA" id="ARBA00022967"/>
    </source>
</evidence>
<keyword evidence="19 23" id="KW-0472">Membrane</keyword>
<dbReference type="Gene3D" id="3.30.70.100">
    <property type="match status" value="2"/>
</dbReference>
<evidence type="ECO:0000256" key="3">
    <source>
        <dbReference type="ARBA" id="ARBA00012517"/>
    </source>
</evidence>
<feature type="transmembrane region" description="Helical" evidence="23">
    <location>
        <begin position="762"/>
        <end position="784"/>
    </location>
</feature>
<evidence type="ECO:0000256" key="16">
    <source>
        <dbReference type="ARBA" id="ARBA00022989"/>
    </source>
</evidence>
<dbReference type="InterPro" id="IPR036412">
    <property type="entry name" value="HAD-like_sf"/>
</dbReference>
<comment type="subcellular location">
    <subcellularLocation>
        <location evidence="1">Cell membrane</location>
        <topology evidence="1">Multi-pass membrane protein</topology>
    </subcellularLocation>
</comment>
<organism evidence="25 26">
    <name type="scientific">Streptococcus suis</name>
    <dbReference type="NCBI Taxonomy" id="1307"/>
    <lineage>
        <taxon>Bacteria</taxon>
        <taxon>Bacillati</taxon>
        <taxon>Bacillota</taxon>
        <taxon>Bacilli</taxon>
        <taxon>Lactobacillales</taxon>
        <taxon>Streptococcaceae</taxon>
        <taxon>Streptococcus</taxon>
    </lineage>
</organism>
<dbReference type="InterPro" id="IPR001757">
    <property type="entry name" value="P_typ_ATPase"/>
</dbReference>
<dbReference type="InterPro" id="IPR036163">
    <property type="entry name" value="HMA_dom_sf"/>
</dbReference>
<evidence type="ECO:0000256" key="9">
    <source>
        <dbReference type="ARBA" id="ARBA00022723"/>
    </source>
</evidence>
<dbReference type="NCBIfam" id="TIGR01525">
    <property type="entry name" value="ATPase-IB_hvy"/>
    <property type="match status" value="1"/>
</dbReference>